<dbReference type="InterPro" id="IPR032675">
    <property type="entry name" value="LRR_dom_sf"/>
</dbReference>
<dbReference type="Gene3D" id="3.80.10.10">
    <property type="entry name" value="Ribonuclease Inhibitor"/>
    <property type="match status" value="1"/>
</dbReference>
<dbReference type="SUPFAM" id="SSF52047">
    <property type="entry name" value="RNI-like"/>
    <property type="match status" value="1"/>
</dbReference>
<name>A0A835IFE5_9MAGN</name>
<dbReference type="InterPro" id="IPR001810">
    <property type="entry name" value="F-box_dom"/>
</dbReference>
<comment type="caution">
    <text evidence="2">The sequence shown here is derived from an EMBL/GenBank/DDBJ whole genome shotgun (WGS) entry which is preliminary data.</text>
</comment>
<dbReference type="Gene3D" id="1.20.1280.50">
    <property type="match status" value="1"/>
</dbReference>
<evidence type="ECO:0000313" key="3">
    <source>
        <dbReference type="Proteomes" id="UP000631114"/>
    </source>
</evidence>
<organism evidence="2 3">
    <name type="scientific">Coptis chinensis</name>
    <dbReference type="NCBI Taxonomy" id="261450"/>
    <lineage>
        <taxon>Eukaryota</taxon>
        <taxon>Viridiplantae</taxon>
        <taxon>Streptophyta</taxon>
        <taxon>Embryophyta</taxon>
        <taxon>Tracheophyta</taxon>
        <taxon>Spermatophyta</taxon>
        <taxon>Magnoliopsida</taxon>
        <taxon>Ranunculales</taxon>
        <taxon>Ranunculaceae</taxon>
        <taxon>Coptidoideae</taxon>
        <taxon>Coptis</taxon>
    </lineage>
</organism>
<sequence length="395" mass="45375">MEITSGTLGEDQERCLEVDNTVTKDHISELPADIISCILSLLTMKDAVKARVLSPRWRYLCTAPSNLHFDLLSIFGITYDRRYRNKISNTLWEGSESACHIDRWVSFAIRKQTKELCLNFSLVPQSCELYSFPCHLLPQGKACQLKHLNLKSCVLKPSPEFANCLNSLIKLRLNNVPLDQSDFSDILSGCVNLEFLKLEKCSLPATFFIRHLRLRELFLKRCGRAKKIDISCINLTTLDFFGKLHKLRFIDVPLLKDVFVYPSFKDSIFNGPADDLPQIRNLKQVLYVARLQSMRVHDDNVTWEFSEQLYPQLKEVELSGFCDRCCNLMGLATYLLKNAVGLERMIIISNKTKMYCGAGKWKYSTVDMMTKAEKDRVHAVLSKEKVRENVELIIV</sequence>
<dbReference type="EMBL" id="JADFTS010000003">
    <property type="protein sequence ID" value="KAF9615964.1"/>
    <property type="molecule type" value="Genomic_DNA"/>
</dbReference>
<keyword evidence="3" id="KW-1185">Reference proteome</keyword>
<proteinExistence type="predicted"/>
<dbReference type="InterPro" id="IPR036047">
    <property type="entry name" value="F-box-like_dom_sf"/>
</dbReference>
<dbReference type="SMART" id="SM00256">
    <property type="entry name" value="FBOX"/>
    <property type="match status" value="1"/>
</dbReference>
<dbReference type="PANTHER" id="PTHR34145">
    <property type="entry name" value="OS02G0105600 PROTEIN"/>
    <property type="match status" value="1"/>
</dbReference>
<dbReference type="PROSITE" id="PS50181">
    <property type="entry name" value="FBOX"/>
    <property type="match status" value="1"/>
</dbReference>
<dbReference type="Proteomes" id="UP000631114">
    <property type="component" value="Unassembled WGS sequence"/>
</dbReference>
<dbReference type="Pfam" id="PF00646">
    <property type="entry name" value="F-box"/>
    <property type="match status" value="1"/>
</dbReference>
<gene>
    <name evidence="2" type="ORF">IFM89_027370</name>
</gene>
<feature type="domain" description="F-box" evidence="1">
    <location>
        <begin position="24"/>
        <end position="72"/>
    </location>
</feature>
<dbReference type="InterPro" id="IPR055357">
    <property type="entry name" value="LRR_At1g61320_AtMIF1"/>
</dbReference>
<dbReference type="PANTHER" id="PTHR34145:SF28">
    <property type="entry name" value="F-BOX DOMAIN-CONTAINING PROTEIN"/>
    <property type="match status" value="1"/>
</dbReference>
<dbReference type="AlphaFoldDB" id="A0A835IFE5"/>
<dbReference type="OrthoDB" id="1932213at2759"/>
<dbReference type="SUPFAM" id="SSF81383">
    <property type="entry name" value="F-box domain"/>
    <property type="match status" value="1"/>
</dbReference>
<reference evidence="2 3" key="1">
    <citation type="submission" date="2020-10" db="EMBL/GenBank/DDBJ databases">
        <title>The Coptis chinensis genome and diversification of protoberbering-type alkaloids.</title>
        <authorList>
            <person name="Wang B."/>
            <person name="Shu S."/>
            <person name="Song C."/>
            <person name="Liu Y."/>
        </authorList>
    </citation>
    <scope>NUCLEOTIDE SEQUENCE [LARGE SCALE GENOMIC DNA]</scope>
    <source>
        <strain evidence="2">HL-2020</strain>
        <tissue evidence="2">Leaf</tissue>
    </source>
</reference>
<evidence type="ECO:0000313" key="2">
    <source>
        <dbReference type="EMBL" id="KAF9615964.1"/>
    </source>
</evidence>
<accession>A0A835IFE5</accession>
<dbReference type="InterPro" id="IPR053772">
    <property type="entry name" value="At1g61320/At1g61330-like"/>
</dbReference>
<protein>
    <recommendedName>
        <fullName evidence="1">F-box domain-containing protein</fullName>
    </recommendedName>
</protein>
<evidence type="ECO:0000259" key="1">
    <source>
        <dbReference type="PROSITE" id="PS50181"/>
    </source>
</evidence>
<dbReference type="Pfam" id="PF23622">
    <property type="entry name" value="LRR_At1g61320_AtMIF1"/>
    <property type="match status" value="1"/>
</dbReference>